<accession>A0A127P548</accession>
<name>A0A127P548_9BURK</name>
<dbReference type="PATRIC" id="fig|158899.10.peg.231"/>
<dbReference type="Proteomes" id="UP000072421">
    <property type="component" value="Chromosome"/>
</dbReference>
<dbReference type="AlphaFoldDB" id="A0A127P548"/>
<dbReference type="EMBL" id="CP013232">
    <property type="protein sequence ID" value="AMO92966.1"/>
    <property type="molecule type" value="Genomic_DNA"/>
</dbReference>
<feature type="region of interest" description="Disordered" evidence="1">
    <location>
        <begin position="1"/>
        <end position="25"/>
    </location>
</feature>
<evidence type="ECO:0000313" key="3">
    <source>
        <dbReference type="Proteomes" id="UP000072421"/>
    </source>
</evidence>
<dbReference type="OrthoDB" id="8780205at2"/>
<protein>
    <submittedName>
        <fullName evidence="2">Uncharacterized protein</fullName>
    </submittedName>
</protein>
<evidence type="ECO:0000313" key="2">
    <source>
        <dbReference type="EMBL" id="AMO92966.1"/>
    </source>
</evidence>
<evidence type="ECO:0000256" key="1">
    <source>
        <dbReference type="SAM" id="MobiDB-lite"/>
    </source>
</evidence>
<sequence length="72" mass="7615">MSAGAKTAAEPWLAGTADPQNKPASLTAADRLASMEKLLAAFMQTLDRDEEAGTPHLMGQHRGCPCCTERGE</sequence>
<organism evidence="2">
    <name type="scientific">Collimonas fungivorans</name>
    <dbReference type="NCBI Taxonomy" id="158899"/>
    <lineage>
        <taxon>Bacteria</taxon>
        <taxon>Pseudomonadati</taxon>
        <taxon>Pseudomonadota</taxon>
        <taxon>Betaproteobacteria</taxon>
        <taxon>Burkholderiales</taxon>
        <taxon>Oxalobacteraceae</taxon>
        <taxon>Collimonas</taxon>
    </lineage>
</organism>
<dbReference type="RefSeq" id="WP_061538371.1">
    <property type="nucleotide sequence ID" value="NZ_CP013232.1"/>
</dbReference>
<proteinExistence type="predicted"/>
<gene>
    <name evidence="2" type="ORF">CFter6_0235</name>
</gene>
<reference evidence="2 3" key="1">
    <citation type="submission" date="2015-11" db="EMBL/GenBank/DDBJ databases">
        <title>Exploring the genomic traits of fungus-feeding bacterial genus Collimonas.</title>
        <authorList>
            <person name="Song C."/>
            <person name="Schmidt R."/>
            <person name="de Jager V."/>
            <person name="Krzyzanowska D."/>
            <person name="Jongedijk E."/>
            <person name="Cankar K."/>
            <person name="Beekwilder J."/>
            <person name="van Veen A."/>
            <person name="de Boer W."/>
            <person name="van Veen J.A."/>
            <person name="Garbeva P."/>
        </authorList>
    </citation>
    <scope>NUCLEOTIDE SEQUENCE [LARGE SCALE GENOMIC DNA]</scope>
    <source>
        <strain evidence="2 3">Ter6</strain>
    </source>
</reference>